<proteinExistence type="predicted"/>
<gene>
    <name evidence="1" type="ORF">JBS370_LOCUS39078</name>
</gene>
<evidence type="ECO:0000313" key="1">
    <source>
        <dbReference type="EMBL" id="CAF4261104.1"/>
    </source>
</evidence>
<accession>A0A820FG09</accession>
<name>A0A820FG09_9BILA</name>
<sequence>LMKDFADDIEAFSANLTQHTNDDPTYIIDLID</sequence>
<reference evidence="1" key="1">
    <citation type="submission" date="2021-02" db="EMBL/GenBank/DDBJ databases">
        <authorList>
            <person name="Nowell W R."/>
        </authorList>
    </citation>
    <scope>NUCLEOTIDE SEQUENCE</scope>
</reference>
<dbReference type="EMBL" id="CAJOBD010024815">
    <property type="protein sequence ID" value="CAF4261104.1"/>
    <property type="molecule type" value="Genomic_DNA"/>
</dbReference>
<dbReference type="Proteomes" id="UP000663836">
    <property type="component" value="Unassembled WGS sequence"/>
</dbReference>
<organism evidence="1 2">
    <name type="scientific">Rotaria sordida</name>
    <dbReference type="NCBI Taxonomy" id="392033"/>
    <lineage>
        <taxon>Eukaryota</taxon>
        <taxon>Metazoa</taxon>
        <taxon>Spiralia</taxon>
        <taxon>Gnathifera</taxon>
        <taxon>Rotifera</taxon>
        <taxon>Eurotatoria</taxon>
        <taxon>Bdelloidea</taxon>
        <taxon>Philodinida</taxon>
        <taxon>Philodinidae</taxon>
        <taxon>Rotaria</taxon>
    </lineage>
</organism>
<evidence type="ECO:0000313" key="2">
    <source>
        <dbReference type="Proteomes" id="UP000663836"/>
    </source>
</evidence>
<protein>
    <submittedName>
        <fullName evidence="1">Uncharacterized protein</fullName>
    </submittedName>
</protein>
<feature type="non-terminal residue" evidence="1">
    <location>
        <position position="1"/>
    </location>
</feature>
<comment type="caution">
    <text evidence="1">The sequence shown here is derived from an EMBL/GenBank/DDBJ whole genome shotgun (WGS) entry which is preliminary data.</text>
</comment>
<dbReference type="AlphaFoldDB" id="A0A820FG09"/>
<feature type="non-terminal residue" evidence="1">
    <location>
        <position position="32"/>
    </location>
</feature>